<accession>A0ABU3W1C5</accession>
<sequence>MPKNILIGYGETLTRKMPRKFGGGEKSHPYSFTEAKARLKEQLNQLVSKSRELDQRALYNGHLVAKLTVHPSYLAKSYPDVRQ</sequence>
<gene>
    <name evidence="1" type="ORF">RYS15_16570</name>
</gene>
<organism evidence="1 2">
    <name type="scientific">Marinobacter xestospongiae</name>
    <dbReference type="NCBI Taxonomy" id="994319"/>
    <lineage>
        <taxon>Bacteria</taxon>
        <taxon>Pseudomonadati</taxon>
        <taxon>Pseudomonadota</taxon>
        <taxon>Gammaproteobacteria</taxon>
        <taxon>Pseudomonadales</taxon>
        <taxon>Marinobacteraceae</taxon>
        <taxon>Marinobacter</taxon>
    </lineage>
</organism>
<comment type="caution">
    <text evidence="1">The sequence shown here is derived from an EMBL/GenBank/DDBJ whole genome shotgun (WGS) entry which is preliminary data.</text>
</comment>
<dbReference type="Proteomes" id="UP001269819">
    <property type="component" value="Unassembled WGS sequence"/>
</dbReference>
<dbReference type="RefSeq" id="WP_316974731.1">
    <property type="nucleotide sequence ID" value="NZ_JAWIIJ010000013.1"/>
</dbReference>
<evidence type="ECO:0000313" key="1">
    <source>
        <dbReference type="EMBL" id="MDV2080304.1"/>
    </source>
</evidence>
<protein>
    <submittedName>
        <fullName evidence="1">Uncharacterized protein</fullName>
    </submittedName>
</protein>
<keyword evidence="2" id="KW-1185">Reference proteome</keyword>
<dbReference type="EMBL" id="JAWIIJ010000013">
    <property type="protein sequence ID" value="MDV2080304.1"/>
    <property type="molecule type" value="Genomic_DNA"/>
</dbReference>
<proteinExistence type="predicted"/>
<name>A0ABU3W1C5_9GAMM</name>
<evidence type="ECO:0000313" key="2">
    <source>
        <dbReference type="Proteomes" id="UP001269819"/>
    </source>
</evidence>
<reference evidence="1 2" key="1">
    <citation type="submission" date="2023-10" db="EMBL/GenBank/DDBJ databases">
        <title>Characteristics and mechanism of a salt-tolerant marine origin heterotrophic nitrifying- aerobic denitrifying bacteria Marinobacter xestospongiae HN1.</title>
        <authorList>
            <person name="Qi R."/>
        </authorList>
    </citation>
    <scope>NUCLEOTIDE SEQUENCE [LARGE SCALE GENOMIC DNA]</scope>
    <source>
        <strain evidence="1 2">HN1</strain>
    </source>
</reference>